<dbReference type="EMBL" id="CP042425">
    <property type="protein sequence ID" value="QEL19242.1"/>
    <property type="molecule type" value="Genomic_DNA"/>
</dbReference>
<accession>A0A5C1AND8</accession>
<organism evidence="1 2">
    <name type="scientific">Limnoglobus roseus</name>
    <dbReference type="NCBI Taxonomy" id="2598579"/>
    <lineage>
        <taxon>Bacteria</taxon>
        <taxon>Pseudomonadati</taxon>
        <taxon>Planctomycetota</taxon>
        <taxon>Planctomycetia</taxon>
        <taxon>Gemmatales</taxon>
        <taxon>Gemmataceae</taxon>
        <taxon>Limnoglobus</taxon>
    </lineage>
</organism>
<dbReference type="Proteomes" id="UP000324974">
    <property type="component" value="Chromosome"/>
</dbReference>
<proteinExistence type="predicted"/>
<reference evidence="2" key="1">
    <citation type="submission" date="2019-08" db="EMBL/GenBank/DDBJ databases">
        <title>Limnoglobus roseus gen. nov., sp. nov., a novel freshwater planctomycete with a giant genome from the family Gemmataceae.</title>
        <authorList>
            <person name="Kulichevskaya I.S."/>
            <person name="Naumoff D.G."/>
            <person name="Miroshnikov K."/>
            <person name="Ivanova A."/>
            <person name="Philippov D.A."/>
            <person name="Hakobyan A."/>
            <person name="Rijpstra I.C."/>
            <person name="Sinninghe Damste J.S."/>
            <person name="Liesack W."/>
            <person name="Dedysh S.N."/>
        </authorList>
    </citation>
    <scope>NUCLEOTIDE SEQUENCE [LARGE SCALE GENOMIC DNA]</scope>
    <source>
        <strain evidence="2">PX52</strain>
    </source>
</reference>
<keyword evidence="2" id="KW-1185">Reference proteome</keyword>
<protein>
    <submittedName>
        <fullName evidence="1">Uncharacterized protein</fullName>
    </submittedName>
</protein>
<name>A0A5C1AND8_9BACT</name>
<evidence type="ECO:0000313" key="1">
    <source>
        <dbReference type="EMBL" id="QEL19242.1"/>
    </source>
</evidence>
<gene>
    <name evidence="1" type="ORF">PX52LOC_06304</name>
</gene>
<sequence>MVAKNVITELPDSTLTHWFELVETLREHFPEEVMAVDLTNKDEVTKTIKQLLNRLWRWQR</sequence>
<dbReference type="RefSeq" id="WP_149113654.1">
    <property type="nucleotide sequence ID" value="NZ_CP042425.1"/>
</dbReference>
<dbReference type="KEGG" id="lrs:PX52LOC_06304"/>
<dbReference type="AlphaFoldDB" id="A0A5C1AND8"/>
<evidence type="ECO:0000313" key="2">
    <source>
        <dbReference type="Proteomes" id="UP000324974"/>
    </source>
</evidence>